<evidence type="ECO:0000313" key="6">
    <source>
        <dbReference type="EMBL" id="KAK4231632.1"/>
    </source>
</evidence>
<keyword evidence="6" id="KW-0418">Kinase</keyword>
<dbReference type="InterPro" id="IPR011009">
    <property type="entry name" value="Kinase-like_dom_sf"/>
</dbReference>
<evidence type="ECO:0000256" key="4">
    <source>
        <dbReference type="ARBA" id="ARBA00030237"/>
    </source>
</evidence>
<dbReference type="SMART" id="SM00220">
    <property type="entry name" value="S_TKc"/>
    <property type="match status" value="1"/>
</dbReference>
<dbReference type="GO" id="GO:0010506">
    <property type="term" value="P:regulation of autophagy"/>
    <property type="evidence" value="ECO:0007669"/>
    <property type="project" value="InterPro"/>
</dbReference>
<comment type="caution">
    <text evidence="6">The sequence shown here is derived from an EMBL/GenBank/DDBJ whole genome shotgun (WGS) entry which is preliminary data.</text>
</comment>
<dbReference type="GO" id="GO:0034045">
    <property type="term" value="C:phagophore assembly site membrane"/>
    <property type="evidence" value="ECO:0007669"/>
    <property type="project" value="UniProtKB-SubCell"/>
</dbReference>
<dbReference type="GO" id="GO:0005524">
    <property type="term" value="F:ATP binding"/>
    <property type="evidence" value="ECO:0007669"/>
    <property type="project" value="InterPro"/>
</dbReference>
<keyword evidence="3" id="KW-0072">Autophagy</keyword>
<proteinExistence type="predicted"/>
<dbReference type="Pfam" id="PF00069">
    <property type="entry name" value="Pkinase"/>
    <property type="match status" value="1"/>
</dbReference>
<dbReference type="Proteomes" id="UP001301958">
    <property type="component" value="Unassembled WGS sequence"/>
</dbReference>
<evidence type="ECO:0000313" key="7">
    <source>
        <dbReference type="Proteomes" id="UP001301958"/>
    </source>
</evidence>
<evidence type="ECO:0000256" key="1">
    <source>
        <dbReference type="ARBA" id="ARBA00004623"/>
    </source>
</evidence>
<evidence type="ECO:0000256" key="3">
    <source>
        <dbReference type="ARBA" id="ARBA00023006"/>
    </source>
</evidence>
<dbReference type="PANTHER" id="PTHR24348:SF68">
    <property type="entry name" value="SERINE_THREONINE-PROTEIN KINASE ATG1C"/>
    <property type="match status" value="1"/>
</dbReference>
<reference evidence="6" key="1">
    <citation type="journal article" date="2023" name="Mol. Phylogenet. Evol.">
        <title>Genome-scale phylogeny and comparative genomics of the fungal order Sordariales.</title>
        <authorList>
            <person name="Hensen N."/>
            <person name="Bonometti L."/>
            <person name="Westerberg I."/>
            <person name="Brannstrom I.O."/>
            <person name="Guillou S."/>
            <person name="Cros-Aarteil S."/>
            <person name="Calhoun S."/>
            <person name="Haridas S."/>
            <person name="Kuo A."/>
            <person name="Mondo S."/>
            <person name="Pangilinan J."/>
            <person name="Riley R."/>
            <person name="LaButti K."/>
            <person name="Andreopoulos B."/>
            <person name="Lipzen A."/>
            <person name="Chen C."/>
            <person name="Yan M."/>
            <person name="Daum C."/>
            <person name="Ng V."/>
            <person name="Clum A."/>
            <person name="Steindorff A."/>
            <person name="Ohm R.A."/>
            <person name="Martin F."/>
            <person name="Silar P."/>
            <person name="Natvig D.O."/>
            <person name="Lalanne C."/>
            <person name="Gautier V."/>
            <person name="Ament-Velasquez S.L."/>
            <person name="Kruys A."/>
            <person name="Hutchinson M.I."/>
            <person name="Powell A.J."/>
            <person name="Barry K."/>
            <person name="Miller A.N."/>
            <person name="Grigoriev I.V."/>
            <person name="Debuchy R."/>
            <person name="Gladieux P."/>
            <person name="Hiltunen Thoren M."/>
            <person name="Johannesson H."/>
        </authorList>
    </citation>
    <scope>NUCLEOTIDE SEQUENCE</scope>
    <source>
        <strain evidence="6">CBS 990.96</strain>
    </source>
</reference>
<gene>
    <name evidence="6" type="ORF">QBC38DRAFT_533323</name>
</gene>
<keyword evidence="7" id="KW-1185">Reference proteome</keyword>
<keyword evidence="6" id="KW-0808">Transferase</keyword>
<feature type="domain" description="Protein kinase" evidence="5">
    <location>
        <begin position="45"/>
        <end position="291"/>
    </location>
</feature>
<comment type="subcellular location">
    <subcellularLocation>
        <location evidence="1">Preautophagosomal structure membrane</location>
        <topology evidence="1">Peripheral membrane protein</topology>
    </subcellularLocation>
</comment>
<dbReference type="Gene3D" id="1.10.510.10">
    <property type="entry name" value="Transferase(Phosphotransferase) domain 1"/>
    <property type="match status" value="1"/>
</dbReference>
<organism evidence="6 7">
    <name type="scientific">Podospora fimiseda</name>
    <dbReference type="NCBI Taxonomy" id="252190"/>
    <lineage>
        <taxon>Eukaryota</taxon>
        <taxon>Fungi</taxon>
        <taxon>Dikarya</taxon>
        <taxon>Ascomycota</taxon>
        <taxon>Pezizomycotina</taxon>
        <taxon>Sordariomycetes</taxon>
        <taxon>Sordariomycetidae</taxon>
        <taxon>Sordariales</taxon>
        <taxon>Podosporaceae</taxon>
        <taxon>Podospora</taxon>
    </lineage>
</organism>
<reference evidence="6" key="2">
    <citation type="submission" date="2023-05" db="EMBL/GenBank/DDBJ databases">
        <authorList>
            <consortium name="Lawrence Berkeley National Laboratory"/>
            <person name="Steindorff A."/>
            <person name="Hensen N."/>
            <person name="Bonometti L."/>
            <person name="Westerberg I."/>
            <person name="Brannstrom I.O."/>
            <person name="Guillou S."/>
            <person name="Cros-Aarteil S."/>
            <person name="Calhoun S."/>
            <person name="Haridas S."/>
            <person name="Kuo A."/>
            <person name="Mondo S."/>
            <person name="Pangilinan J."/>
            <person name="Riley R."/>
            <person name="Labutti K."/>
            <person name="Andreopoulos B."/>
            <person name="Lipzen A."/>
            <person name="Chen C."/>
            <person name="Yanf M."/>
            <person name="Daum C."/>
            <person name="Ng V."/>
            <person name="Clum A."/>
            <person name="Ohm R."/>
            <person name="Martin F."/>
            <person name="Silar P."/>
            <person name="Natvig D."/>
            <person name="Lalanne C."/>
            <person name="Gautier V."/>
            <person name="Ament-Velasquez S.L."/>
            <person name="Kruys A."/>
            <person name="Hutchinson M.I."/>
            <person name="Powell A.J."/>
            <person name="Barry K."/>
            <person name="Miller A.N."/>
            <person name="Grigoriev I.V."/>
            <person name="Debuchy R."/>
            <person name="Gladieux P."/>
            <person name="Thoren M.H."/>
            <person name="Johannesson H."/>
        </authorList>
    </citation>
    <scope>NUCLEOTIDE SEQUENCE</scope>
    <source>
        <strain evidence="6">CBS 990.96</strain>
    </source>
</reference>
<evidence type="ECO:0000259" key="5">
    <source>
        <dbReference type="PROSITE" id="PS50011"/>
    </source>
</evidence>
<dbReference type="PROSITE" id="PS00108">
    <property type="entry name" value="PROTEIN_KINASE_ST"/>
    <property type="match status" value="1"/>
</dbReference>
<accession>A0AAN7H5B8</accession>
<dbReference type="PANTHER" id="PTHR24348">
    <property type="entry name" value="SERINE/THREONINE-PROTEIN KINASE UNC-51-RELATED"/>
    <property type="match status" value="1"/>
</dbReference>
<dbReference type="EMBL" id="MU865291">
    <property type="protein sequence ID" value="KAK4231632.1"/>
    <property type="molecule type" value="Genomic_DNA"/>
</dbReference>
<dbReference type="SUPFAM" id="SSF56112">
    <property type="entry name" value="Protein kinase-like (PK-like)"/>
    <property type="match status" value="1"/>
</dbReference>
<dbReference type="InterPro" id="IPR008271">
    <property type="entry name" value="Ser/Thr_kinase_AS"/>
</dbReference>
<sequence>MPLNSSRLPELVRDTQLQAIVQGATMIHPLRASRPRVPREEKWTRVDNKILGHGGGGMVWLEYKENSRRNQVRAVKGIPLAKFSQERYSEFFVKCYGWYEVTGWLCIAMEYCEHGDLRKYLDDVGKMPEDHVKEVTSQVLAGLAMMHEEGFAHGDLKPSNIFIKSKPPNEWWVKLCDLGLSKKAQDASGASTIRGTPGFWAPEILGLDGKDPKKADPTKVDMWCLGETIVQMCTGKPAFDSLGDLLRYQQGNASFPTARSADLEAGRITVALVHFIESLVKRNPSDRWRPS</sequence>
<protein>
    <recommendedName>
        <fullName evidence="4">Autophagy-related protein 1</fullName>
    </recommendedName>
</protein>
<name>A0AAN7H5B8_9PEZI</name>
<keyword evidence="2" id="KW-0813">Transport</keyword>
<dbReference type="AlphaFoldDB" id="A0AAN7H5B8"/>
<evidence type="ECO:0000256" key="2">
    <source>
        <dbReference type="ARBA" id="ARBA00022448"/>
    </source>
</evidence>
<dbReference type="InterPro" id="IPR000719">
    <property type="entry name" value="Prot_kinase_dom"/>
</dbReference>
<dbReference type="PROSITE" id="PS50011">
    <property type="entry name" value="PROTEIN_KINASE_DOM"/>
    <property type="match status" value="1"/>
</dbReference>
<dbReference type="GO" id="GO:0006914">
    <property type="term" value="P:autophagy"/>
    <property type="evidence" value="ECO:0007669"/>
    <property type="project" value="UniProtKB-KW"/>
</dbReference>
<dbReference type="InterPro" id="IPR045269">
    <property type="entry name" value="Atg1-like"/>
</dbReference>
<dbReference type="GO" id="GO:0004674">
    <property type="term" value="F:protein serine/threonine kinase activity"/>
    <property type="evidence" value="ECO:0007669"/>
    <property type="project" value="InterPro"/>
</dbReference>